<accession>A0A9R1V2S4</accession>
<protein>
    <submittedName>
        <fullName evidence="1">Uncharacterized protein</fullName>
    </submittedName>
</protein>
<dbReference type="Proteomes" id="UP000235145">
    <property type="component" value="Unassembled WGS sequence"/>
</dbReference>
<comment type="caution">
    <text evidence="1">The sequence shown here is derived from an EMBL/GenBank/DDBJ whole genome shotgun (WGS) entry which is preliminary data.</text>
</comment>
<proteinExistence type="predicted"/>
<evidence type="ECO:0000313" key="2">
    <source>
        <dbReference type="Proteomes" id="UP000235145"/>
    </source>
</evidence>
<reference evidence="1 2" key="1">
    <citation type="journal article" date="2017" name="Nat. Commun.">
        <title>Genome assembly with in vitro proximity ligation data and whole-genome triplication in lettuce.</title>
        <authorList>
            <person name="Reyes-Chin-Wo S."/>
            <person name="Wang Z."/>
            <person name="Yang X."/>
            <person name="Kozik A."/>
            <person name="Arikit S."/>
            <person name="Song C."/>
            <person name="Xia L."/>
            <person name="Froenicke L."/>
            <person name="Lavelle D.O."/>
            <person name="Truco M.J."/>
            <person name="Xia R."/>
            <person name="Zhu S."/>
            <person name="Xu C."/>
            <person name="Xu H."/>
            <person name="Xu X."/>
            <person name="Cox K."/>
            <person name="Korf I."/>
            <person name="Meyers B.C."/>
            <person name="Michelmore R.W."/>
        </authorList>
    </citation>
    <scope>NUCLEOTIDE SEQUENCE [LARGE SCALE GENOMIC DNA]</scope>
    <source>
        <strain evidence="2">cv. Salinas</strain>
        <tissue evidence="1">Seedlings</tissue>
    </source>
</reference>
<dbReference type="AlphaFoldDB" id="A0A9R1V2S4"/>
<evidence type="ECO:0000313" key="1">
    <source>
        <dbReference type="EMBL" id="KAJ0197502.1"/>
    </source>
</evidence>
<dbReference type="EMBL" id="NBSK02000007">
    <property type="protein sequence ID" value="KAJ0197502.1"/>
    <property type="molecule type" value="Genomic_DNA"/>
</dbReference>
<keyword evidence="2" id="KW-1185">Reference proteome</keyword>
<gene>
    <name evidence="1" type="ORF">LSAT_V11C700367940</name>
</gene>
<organism evidence="1 2">
    <name type="scientific">Lactuca sativa</name>
    <name type="common">Garden lettuce</name>
    <dbReference type="NCBI Taxonomy" id="4236"/>
    <lineage>
        <taxon>Eukaryota</taxon>
        <taxon>Viridiplantae</taxon>
        <taxon>Streptophyta</taxon>
        <taxon>Embryophyta</taxon>
        <taxon>Tracheophyta</taxon>
        <taxon>Spermatophyta</taxon>
        <taxon>Magnoliopsida</taxon>
        <taxon>eudicotyledons</taxon>
        <taxon>Gunneridae</taxon>
        <taxon>Pentapetalae</taxon>
        <taxon>asterids</taxon>
        <taxon>campanulids</taxon>
        <taxon>Asterales</taxon>
        <taxon>Asteraceae</taxon>
        <taxon>Cichorioideae</taxon>
        <taxon>Cichorieae</taxon>
        <taxon>Lactucinae</taxon>
        <taxon>Lactuca</taxon>
    </lineage>
</organism>
<name>A0A9R1V2S4_LACSA</name>
<sequence length="206" mass="23831">MKPNKHVYGYKSLEEDGGILEDLEGSLEMNSSVKWRGEAENKKRRREIERETKMLVVTKLIKLNWKLKPDCYHLLKRLTGELICKSLMNLNKKGQKSRIRWTIDGDENSSFFHGIIKGNKKKNLESTEFLYKFLLVPPSPHVFSNHKMMNIDICLKLLFLTELLKKAFGIVVAKKHLCNIPLFPVCKVKPSQSKSNLGQQKSSLLF</sequence>